<dbReference type="Pfam" id="PF01479">
    <property type="entry name" value="S4"/>
    <property type="match status" value="1"/>
</dbReference>
<dbReference type="InterPro" id="IPR050343">
    <property type="entry name" value="RsuA_PseudoU_synthase"/>
</dbReference>
<dbReference type="CDD" id="cd00165">
    <property type="entry name" value="S4"/>
    <property type="match status" value="1"/>
</dbReference>
<evidence type="ECO:0000256" key="5">
    <source>
        <dbReference type="RuleBase" id="RU003887"/>
    </source>
</evidence>
<dbReference type="PANTHER" id="PTHR47683:SF4">
    <property type="entry name" value="PSEUDOURIDINE SYNTHASE"/>
    <property type="match status" value="1"/>
</dbReference>
<organism evidence="7 8">
    <name type="scientific">Butyribacter intestini</name>
    <dbReference type="NCBI Taxonomy" id="1703332"/>
    <lineage>
        <taxon>Bacteria</taxon>
        <taxon>Bacillati</taxon>
        <taxon>Bacillota</taxon>
        <taxon>Clostridia</taxon>
        <taxon>Lachnospirales</taxon>
        <taxon>Lachnospiraceae</taxon>
        <taxon>Butyribacter</taxon>
    </lineage>
</organism>
<dbReference type="InterPro" id="IPR000748">
    <property type="entry name" value="PsdUridine_synth_RsuA/RluB/E/F"/>
</dbReference>
<dbReference type="PANTHER" id="PTHR47683">
    <property type="entry name" value="PSEUDOURIDINE SYNTHASE FAMILY PROTEIN-RELATED"/>
    <property type="match status" value="1"/>
</dbReference>
<evidence type="ECO:0000313" key="7">
    <source>
        <dbReference type="EMBL" id="KQC86008.1"/>
    </source>
</evidence>
<dbReference type="GO" id="GO:0005829">
    <property type="term" value="C:cytosol"/>
    <property type="evidence" value="ECO:0007669"/>
    <property type="project" value="UniProtKB-ARBA"/>
</dbReference>
<dbReference type="GO" id="GO:0003723">
    <property type="term" value="F:RNA binding"/>
    <property type="evidence" value="ECO:0007669"/>
    <property type="project" value="UniProtKB-KW"/>
</dbReference>
<dbReference type="InterPro" id="IPR042092">
    <property type="entry name" value="PsdUridine_s_RsuA/RluB/E/F_cat"/>
</dbReference>
<accession>A0AAW3JTW9</accession>
<dbReference type="InterPro" id="IPR018496">
    <property type="entry name" value="PsdUridine_synth_RsuA/RluB_CS"/>
</dbReference>
<dbReference type="Pfam" id="PF00849">
    <property type="entry name" value="PseudoU_synth_2"/>
    <property type="match status" value="1"/>
</dbReference>
<evidence type="ECO:0000259" key="6">
    <source>
        <dbReference type="SMART" id="SM00363"/>
    </source>
</evidence>
<dbReference type="FunFam" id="3.30.70.1560:FF:000001">
    <property type="entry name" value="Pseudouridine synthase"/>
    <property type="match status" value="1"/>
</dbReference>
<evidence type="ECO:0000256" key="2">
    <source>
        <dbReference type="ARBA" id="ARBA00022884"/>
    </source>
</evidence>
<dbReference type="Gene3D" id="3.30.70.1560">
    <property type="entry name" value="Alpha-L RNA-binding motif"/>
    <property type="match status" value="1"/>
</dbReference>
<dbReference type="EC" id="5.4.99.-" evidence="5"/>
<evidence type="ECO:0000256" key="4">
    <source>
        <dbReference type="PROSITE-ProRule" id="PRU00182"/>
    </source>
</evidence>
<comment type="caution">
    <text evidence="7">The sequence shown here is derived from an EMBL/GenBank/DDBJ whole genome shotgun (WGS) entry which is preliminary data.</text>
</comment>
<dbReference type="GO" id="GO:0000455">
    <property type="term" value="P:enzyme-directed rRNA pseudouridine synthesis"/>
    <property type="evidence" value="ECO:0007669"/>
    <property type="project" value="UniProtKB-ARBA"/>
</dbReference>
<proteinExistence type="inferred from homology"/>
<dbReference type="RefSeq" id="WP_055941167.1">
    <property type="nucleotide sequence ID" value="NZ_JAQDCV010000008.1"/>
</dbReference>
<comment type="similarity">
    <text evidence="1 5">Belongs to the pseudouridine synthase RsuA family.</text>
</comment>
<dbReference type="CDD" id="cd02553">
    <property type="entry name" value="PseudoU_synth_RsuA"/>
    <property type="match status" value="1"/>
</dbReference>
<dbReference type="Proteomes" id="UP000050833">
    <property type="component" value="Unassembled WGS sequence"/>
</dbReference>
<dbReference type="AlphaFoldDB" id="A0AAW3JTW9"/>
<keyword evidence="2 4" id="KW-0694">RNA-binding</keyword>
<sequence length="238" mass="27195">MIRLDKFLSEMSGWTRSEVKKIVRTGSVTVDGNEVKKPETKIDEKLSIVRVDGRQIKYNKYEYYMLNKPKGFVSATTDREHKTVVDIISSSEKKDLFPVGRLDIDTEGLLLITNDGELAHRLLAPKNHVEKTYYVEVSGILDDADVDAVEKGLDIGEEKNTIPAKMEILKTDIQNNISSCYLTIHEGKFHQVKRMMKKLGKTVTYLKRVSMGSLILDSKLKKGNYRKLTEQEIIELKK</sequence>
<dbReference type="InterPro" id="IPR020103">
    <property type="entry name" value="PsdUridine_synth_cat_dom_sf"/>
</dbReference>
<dbReference type="GO" id="GO:0120159">
    <property type="term" value="F:rRNA pseudouridine synthase activity"/>
    <property type="evidence" value="ECO:0007669"/>
    <property type="project" value="UniProtKB-ARBA"/>
</dbReference>
<evidence type="ECO:0000256" key="1">
    <source>
        <dbReference type="ARBA" id="ARBA00008348"/>
    </source>
</evidence>
<dbReference type="SUPFAM" id="SSF55174">
    <property type="entry name" value="Alpha-L RNA-binding motif"/>
    <property type="match status" value="1"/>
</dbReference>
<dbReference type="InterPro" id="IPR036986">
    <property type="entry name" value="S4_RNA-bd_sf"/>
</dbReference>
<dbReference type="PROSITE" id="PS01149">
    <property type="entry name" value="PSI_RSU"/>
    <property type="match status" value="1"/>
</dbReference>
<feature type="domain" description="RNA-binding S4" evidence="6">
    <location>
        <begin position="2"/>
        <end position="62"/>
    </location>
</feature>
<dbReference type="PROSITE" id="PS50889">
    <property type="entry name" value="S4"/>
    <property type="match status" value="1"/>
</dbReference>
<dbReference type="SMART" id="SM00363">
    <property type="entry name" value="S4"/>
    <property type="match status" value="1"/>
</dbReference>
<dbReference type="EMBL" id="LLKB01000001">
    <property type="protein sequence ID" value="KQC86008.1"/>
    <property type="molecule type" value="Genomic_DNA"/>
</dbReference>
<reference evidence="7 8" key="1">
    <citation type="submission" date="2015-10" db="EMBL/GenBank/DDBJ databases">
        <title>Butyribacter intestini gen. nov., sp. nov., a butyric acid-producing bacterium of the family Lachnospiraceae isolated from the human faeces.</title>
        <authorList>
            <person name="Zou Y."/>
            <person name="Xue W."/>
            <person name="Luo G."/>
            <person name="Lv M."/>
        </authorList>
    </citation>
    <scope>NUCLEOTIDE SEQUENCE [LARGE SCALE GENOMIC DNA]</scope>
    <source>
        <strain evidence="7 8">TF01-11</strain>
    </source>
</reference>
<evidence type="ECO:0000256" key="3">
    <source>
        <dbReference type="ARBA" id="ARBA00023235"/>
    </source>
</evidence>
<evidence type="ECO:0000313" key="8">
    <source>
        <dbReference type="Proteomes" id="UP000050833"/>
    </source>
</evidence>
<protein>
    <recommendedName>
        <fullName evidence="5">Pseudouridine synthase</fullName>
        <ecNumber evidence="5">5.4.99.-</ecNumber>
    </recommendedName>
</protein>
<keyword evidence="8" id="KW-1185">Reference proteome</keyword>
<dbReference type="InterPro" id="IPR002942">
    <property type="entry name" value="S4_RNA-bd"/>
</dbReference>
<dbReference type="Gene3D" id="3.10.290.10">
    <property type="entry name" value="RNA-binding S4 domain"/>
    <property type="match status" value="1"/>
</dbReference>
<dbReference type="InterPro" id="IPR020094">
    <property type="entry name" value="TruA/RsuA/RluB/E/F_N"/>
</dbReference>
<dbReference type="InterPro" id="IPR006145">
    <property type="entry name" value="PsdUridine_synth_RsuA/RluA"/>
</dbReference>
<name>A0AAW3JTW9_9FIRM</name>
<gene>
    <name evidence="7" type="ORF">APZ18_02095</name>
</gene>
<dbReference type="SUPFAM" id="SSF55120">
    <property type="entry name" value="Pseudouridine synthase"/>
    <property type="match status" value="1"/>
</dbReference>
<keyword evidence="3 5" id="KW-0413">Isomerase</keyword>
<dbReference type="Gene3D" id="3.30.70.580">
    <property type="entry name" value="Pseudouridine synthase I, catalytic domain, N-terminal subdomain"/>
    <property type="match status" value="1"/>
</dbReference>
<dbReference type="NCBIfam" id="TIGR00093">
    <property type="entry name" value="pseudouridine synthase"/>
    <property type="match status" value="1"/>
</dbReference>